<evidence type="ECO:0000259" key="9">
    <source>
        <dbReference type="PROSITE" id="PS51088"/>
    </source>
</evidence>
<dbReference type="GO" id="GO:0048568">
    <property type="term" value="P:embryonic organ development"/>
    <property type="evidence" value="ECO:0007669"/>
    <property type="project" value="TreeGrafter"/>
</dbReference>
<dbReference type="CTD" id="36383325"/>
<accession>A0A090LM71</accession>
<proteinExistence type="predicted"/>
<dbReference type="FunFam" id="2.70.50.80:FF:000005">
    <property type="entry name" value="Transcription enhancer factor-like protein egl-44"/>
    <property type="match status" value="1"/>
</dbReference>
<dbReference type="Pfam" id="PF17725">
    <property type="entry name" value="YBD"/>
    <property type="match status" value="1"/>
</dbReference>
<dbReference type="GO" id="GO:0035329">
    <property type="term" value="P:hippo signaling"/>
    <property type="evidence" value="ECO:0007669"/>
    <property type="project" value="InterPro"/>
</dbReference>
<evidence type="ECO:0000313" key="12">
    <source>
        <dbReference type="WBParaSite" id="SRAE_X000027500.1"/>
    </source>
</evidence>
<comment type="subcellular location">
    <subcellularLocation>
        <location evidence="1 7">Nucleus</location>
    </subcellularLocation>
</comment>
<dbReference type="SMART" id="SM00426">
    <property type="entry name" value="TEA"/>
    <property type="match status" value="1"/>
</dbReference>
<evidence type="ECO:0000256" key="1">
    <source>
        <dbReference type="ARBA" id="ARBA00004123"/>
    </source>
</evidence>
<dbReference type="EMBL" id="LN609530">
    <property type="protein sequence ID" value="CEF70945.1"/>
    <property type="molecule type" value="Genomic_DNA"/>
</dbReference>
<evidence type="ECO:0000256" key="7">
    <source>
        <dbReference type="PIRNR" id="PIRNR002603"/>
    </source>
</evidence>
<gene>
    <name evidence="10 12 13" type="ORF">SRAE_X000027500</name>
</gene>
<dbReference type="PANTHER" id="PTHR11834">
    <property type="entry name" value="TRANSCRIPTIONAL ENHANCER FACTOR TEF RELATED"/>
    <property type="match status" value="1"/>
</dbReference>
<evidence type="ECO:0000256" key="8">
    <source>
        <dbReference type="PROSITE-ProRule" id="PRU00505"/>
    </source>
</evidence>
<dbReference type="GO" id="GO:0000978">
    <property type="term" value="F:RNA polymerase II cis-regulatory region sequence-specific DNA binding"/>
    <property type="evidence" value="ECO:0007669"/>
    <property type="project" value="TreeGrafter"/>
</dbReference>
<feature type="domain" description="TEA" evidence="9">
    <location>
        <begin position="33"/>
        <end position="109"/>
    </location>
</feature>
<keyword evidence="2" id="KW-0217">Developmental protein</keyword>
<evidence type="ECO:0000256" key="2">
    <source>
        <dbReference type="ARBA" id="ARBA00022473"/>
    </source>
</evidence>
<dbReference type="InterPro" id="IPR041086">
    <property type="entry name" value="YBD"/>
</dbReference>
<dbReference type="InterPro" id="IPR050937">
    <property type="entry name" value="TEC1_TEAD_TF"/>
</dbReference>
<dbReference type="PROSITE" id="PS00554">
    <property type="entry name" value="TEA_1"/>
    <property type="match status" value="1"/>
</dbReference>
<dbReference type="OMA" id="HIFVHMG"/>
<protein>
    <submittedName>
        <fullName evidence="10 12">TEA/ATTS family-containing protein</fullName>
    </submittedName>
</protein>
<dbReference type="AlphaFoldDB" id="A0A090LM71"/>
<keyword evidence="3 7" id="KW-0805">Transcription regulation</keyword>
<sequence>MLSQMALSNNGSLVKSEHSLDVSNSASSSNDFSNDAEGVWSPDIDQAFHEALQIYPPCGRRKIILSDEGKMYGRNELIARYIKIRCGKTRTRKQVSSHIQVLARKKARESQAKVKQEIKLPEAARRAAAEVAAAIEAGNTSKSASITPPHDYTNTKMLDIPVHLPTPNNPIFFSFNNISIPATGGGQSIGMGRAPNSTNYLLGTIHGNEENFCTIPDDALKNKNLHNLKERIVASSKLVLCGFTAYIRENTGEQIDIVKINQISDEPLESIKFDLIASKFPEEFRVLFDEGPPDSFFLAKCWGNLAFNLPSEDRKANVIYAVDSFYDSLTKFDISVSTKAITFAKQIVEKVEVYSSVQKDNRYHFALESSPMCEYMVDFITKLIKEVSGNELKNRVLENFTVLQVIKNRQTNETVMTIAFMFEVSPDPDPTSRLYRLVR</sequence>
<dbReference type="GO" id="GO:0005667">
    <property type="term" value="C:transcription regulator complex"/>
    <property type="evidence" value="ECO:0007669"/>
    <property type="project" value="TreeGrafter"/>
</dbReference>
<dbReference type="Pfam" id="PF01285">
    <property type="entry name" value="TEA"/>
    <property type="match status" value="1"/>
</dbReference>
<dbReference type="GeneID" id="36383325"/>
<dbReference type="PROSITE" id="PS51088">
    <property type="entry name" value="TEA_2"/>
    <property type="match status" value="1"/>
</dbReference>
<dbReference type="GO" id="GO:0005634">
    <property type="term" value="C:nucleus"/>
    <property type="evidence" value="ECO:0007669"/>
    <property type="project" value="UniProtKB-SubCell"/>
</dbReference>
<dbReference type="RefSeq" id="XP_024510141.1">
    <property type="nucleotide sequence ID" value="XM_024644599.1"/>
</dbReference>
<dbReference type="PRINTS" id="PR00065">
    <property type="entry name" value="TEADOMAIN"/>
</dbReference>
<dbReference type="GO" id="GO:0000981">
    <property type="term" value="F:DNA-binding transcription factor activity, RNA polymerase II-specific"/>
    <property type="evidence" value="ECO:0007669"/>
    <property type="project" value="TreeGrafter"/>
</dbReference>
<reference evidence="12" key="2">
    <citation type="submission" date="2020-12" db="UniProtKB">
        <authorList>
            <consortium name="WormBaseParasite"/>
        </authorList>
    </citation>
    <scope>IDENTIFICATION</scope>
</reference>
<evidence type="ECO:0000313" key="13">
    <source>
        <dbReference type="WormBase" id="SRAE_X000027500"/>
    </source>
</evidence>
<keyword evidence="5 7" id="KW-0804">Transcription</keyword>
<evidence type="ECO:0000256" key="6">
    <source>
        <dbReference type="ARBA" id="ARBA00023242"/>
    </source>
</evidence>
<evidence type="ECO:0000256" key="3">
    <source>
        <dbReference type="ARBA" id="ARBA00023015"/>
    </source>
</evidence>
<evidence type="ECO:0000256" key="5">
    <source>
        <dbReference type="ARBA" id="ARBA00023163"/>
    </source>
</evidence>
<dbReference type="WormBase" id="SRAE_X000027500">
    <property type="protein sequence ID" value="SRP03495"/>
    <property type="gene ID" value="WBGene00265831"/>
</dbReference>
<evidence type="ECO:0000313" key="10">
    <source>
        <dbReference type="EMBL" id="CEF70945.1"/>
    </source>
</evidence>
<dbReference type="Gene3D" id="6.10.20.40">
    <property type="entry name" value="TEA/ATTS domain"/>
    <property type="match status" value="1"/>
</dbReference>
<dbReference type="InterPro" id="IPR016361">
    <property type="entry name" value="TEF_metazoa"/>
</dbReference>
<dbReference type="STRING" id="34506.A0A090LM71"/>
<reference evidence="10 11" key="1">
    <citation type="submission" date="2014-09" db="EMBL/GenBank/DDBJ databases">
        <authorList>
            <person name="Martin A.A."/>
        </authorList>
    </citation>
    <scope>NUCLEOTIDE SEQUENCE</scope>
    <source>
        <strain evidence="11">ED321</strain>
        <strain evidence="10">ED321 Heterogonic</strain>
    </source>
</reference>
<keyword evidence="4 7" id="KW-0238">DNA-binding</keyword>
<dbReference type="InterPro" id="IPR038096">
    <property type="entry name" value="TEA/ATTS_sf"/>
</dbReference>
<dbReference type="Proteomes" id="UP000035682">
    <property type="component" value="Unplaced"/>
</dbReference>
<dbReference type="WBParaSite" id="SRAE_X000027500.1">
    <property type="protein sequence ID" value="SRAE_X000027500.1"/>
    <property type="gene ID" value="WBGene00265831"/>
</dbReference>
<keyword evidence="11" id="KW-1185">Reference proteome</keyword>
<dbReference type="PIRSF" id="PIRSF002603">
    <property type="entry name" value="TEF"/>
    <property type="match status" value="1"/>
</dbReference>
<name>A0A090LM71_STRRB</name>
<organism evidence="10">
    <name type="scientific">Strongyloides ratti</name>
    <name type="common">Parasitic roundworm</name>
    <dbReference type="NCBI Taxonomy" id="34506"/>
    <lineage>
        <taxon>Eukaryota</taxon>
        <taxon>Metazoa</taxon>
        <taxon>Ecdysozoa</taxon>
        <taxon>Nematoda</taxon>
        <taxon>Chromadorea</taxon>
        <taxon>Rhabditida</taxon>
        <taxon>Tylenchina</taxon>
        <taxon>Panagrolaimomorpha</taxon>
        <taxon>Strongyloidoidea</taxon>
        <taxon>Strongyloididae</taxon>
        <taxon>Strongyloides</taxon>
    </lineage>
</organism>
<dbReference type="OrthoDB" id="10006572at2759"/>
<dbReference type="InterPro" id="IPR000818">
    <property type="entry name" value="TEA/ATTS_dom"/>
</dbReference>
<keyword evidence="6 7" id="KW-0539">Nucleus</keyword>
<dbReference type="PANTHER" id="PTHR11834:SF0">
    <property type="entry name" value="PROTEIN SCALLOPED"/>
    <property type="match status" value="1"/>
</dbReference>
<evidence type="ECO:0000313" key="11">
    <source>
        <dbReference type="Proteomes" id="UP000035682"/>
    </source>
</evidence>
<dbReference type="Gene3D" id="2.70.50.80">
    <property type="match status" value="1"/>
</dbReference>
<feature type="DNA-binding region" description="TEA" evidence="8">
    <location>
        <begin position="33"/>
        <end position="109"/>
    </location>
</feature>
<evidence type="ECO:0000256" key="4">
    <source>
        <dbReference type="ARBA" id="ARBA00023125"/>
    </source>
</evidence>